<sequence>MEYTYGLMAFRARNVHTFERSTSPSKRVIIALAGPPGSGKSTAAQNIVDLLNQDHDEPWAQVLPMDGFHYPQSTLDKMPNKAEAYARRGADWTFDATQLLKFVKDLRQSSTHSSEVMHAPGFDHAIKDPTPNAIEIGSTISLIILEGSWLLLDAQPWKDIPLLVDDTWFIDVDPKLARTRIAERHVCAGIETDMLHALARVDSNDMLNGEKIRSHLVPPKFRIQSIESQQSLSSAKKITSPKSVQYDQELEGSIVDHLPGLVAGYPVPRVLA</sequence>
<dbReference type="GO" id="GO:0005524">
    <property type="term" value="F:ATP binding"/>
    <property type="evidence" value="ECO:0007669"/>
    <property type="project" value="InterPro"/>
</dbReference>
<dbReference type="InterPro" id="IPR027417">
    <property type="entry name" value="P-loop_NTPase"/>
</dbReference>
<keyword evidence="3" id="KW-1185">Reference proteome</keyword>
<accession>A0A9N8J6B6</accession>
<organism evidence="2 3">
    <name type="scientific">Aureobasidium vineae</name>
    <dbReference type="NCBI Taxonomy" id="2773715"/>
    <lineage>
        <taxon>Eukaryota</taxon>
        <taxon>Fungi</taxon>
        <taxon>Dikarya</taxon>
        <taxon>Ascomycota</taxon>
        <taxon>Pezizomycotina</taxon>
        <taxon>Dothideomycetes</taxon>
        <taxon>Dothideomycetidae</taxon>
        <taxon>Dothideales</taxon>
        <taxon>Saccotheciaceae</taxon>
        <taxon>Aureobasidium</taxon>
    </lineage>
</organism>
<feature type="domain" description="Phosphoribulokinase/uridine kinase" evidence="1">
    <location>
        <begin position="29"/>
        <end position="173"/>
    </location>
</feature>
<dbReference type="Pfam" id="PF00485">
    <property type="entry name" value="PRK"/>
    <property type="match status" value="1"/>
</dbReference>
<proteinExistence type="predicted"/>
<dbReference type="GO" id="GO:0016301">
    <property type="term" value="F:kinase activity"/>
    <property type="evidence" value="ECO:0007669"/>
    <property type="project" value="InterPro"/>
</dbReference>
<dbReference type="Proteomes" id="UP000716446">
    <property type="component" value="Unassembled WGS sequence"/>
</dbReference>
<dbReference type="SUPFAM" id="SSF52540">
    <property type="entry name" value="P-loop containing nucleoside triphosphate hydrolases"/>
    <property type="match status" value="1"/>
</dbReference>
<gene>
    <name evidence="2" type="ORF">AWRI4619_LOCUS14</name>
</gene>
<name>A0A9N8J6B6_9PEZI</name>
<comment type="caution">
    <text evidence="2">The sequence shown here is derived from an EMBL/GenBank/DDBJ whole genome shotgun (WGS) entry which is preliminary data.</text>
</comment>
<evidence type="ECO:0000259" key="1">
    <source>
        <dbReference type="Pfam" id="PF00485"/>
    </source>
</evidence>
<protein>
    <recommendedName>
        <fullName evidence="1">Phosphoribulokinase/uridine kinase domain-containing protein</fullName>
    </recommendedName>
</protein>
<dbReference type="PANTHER" id="PTHR10285">
    <property type="entry name" value="URIDINE KINASE"/>
    <property type="match status" value="1"/>
</dbReference>
<dbReference type="AlphaFoldDB" id="A0A9N8J6B6"/>
<dbReference type="EMBL" id="CAIJEN010000001">
    <property type="protein sequence ID" value="CAD0081447.1"/>
    <property type="molecule type" value="Genomic_DNA"/>
</dbReference>
<dbReference type="InterPro" id="IPR006083">
    <property type="entry name" value="PRK/URK"/>
</dbReference>
<dbReference type="Gene3D" id="3.40.50.300">
    <property type="entry name" value="P-loop containing nucleotide triphosphate hydrolases"/>
    <property type="match status" value="2"/>
</dbReference>
<evidence type="ECO:0000313" key="2">
    <source>
        <dbReference type="EMBL" id="CAD0081447.1"/>
    </source>
</evidence>
<reference evidence="2" key="1">
    <citation type="submission" date="2020-06" db="EMBL/GenBank/DDBJ databases">
        <authorList>
            <person name="Onetto C."/>
        </authorList>
    </citation>
    <scope>NUCLEOTIDE SEQUENCE</scope>
</reference>
<evidence type="ECO:0000313" key="3">
    <source>
        <dbReference type="Proteomes" id="UP000716446"/>
    </source>
</evidence>